<dbReference type="EMBL" id="KR029604">
    <property type="protein sequence ID" value="AKH48513.1"/>
    <property type="molecule type" value="Genomic_DNA"/>
</dbReference>
<name>A0A0F7LAE1_9VIRU</name>
<reference evidence="1" key="2">
    <citation type="submission" date="2015-03" db="EMBL/GenBank/DDBJ databases">
        <authorList>
            <person name="Chow C.-E.T."/>
            <person name="Winget D.M."/>
            <person name="White R.A.III."/>
            <person name="Hallam S.J."/>
            <person name="Suttle C.A."/>
        </authorList>
    </citation>
    <scope>NUCLEOTIDE SEQUENCE</scope>
    <source>
        <strain evidence="1">Oxic1_9</strain>
    </source>
</reference>
<evidence type="ECO:0000313" key="1">
    <source>
        <dbReference type="EMBL" id="AKH48513.1"/>
    </source>
</evidence>
<accession>A0A0F7LAE1</accession>
<reference evidence="1" key="1">
    <citation type="journal article" date="2015" name="Front. Microbiol.">
        <title>Combining genomic sequencing methods to explore viral diversity and reveal potential virus-host interactions.</title>
        <authorList>
            <person name="Chow C.E."/>
            <person name="Winget D.M."/>
            <person name="White R.A.III."/>
            <person name="Hallam S.J."/>
            <person name="Suttle C.A."/>
        </authorList>
    </citation>
    <scope>NUCLEOTIDE SEQUENCE</scope>
    <source>
        <strain evidence="1">Oxic1_9</strain>
    </source>
</reference>
<protein>
    <submittedName>
        <fullName evidence="1">Uncharacterized protein</fullName>
    </submittedName>
</protein>
<organism evidence="1">
    <name type="scientific">uncultured marine virus</name>
    <dbReference type="NCBI Taxonomy" id="186617"/>
    <lineage>
        <taxon>Viruses</taxon>
        <taxon>environmental samples</taxon>
    </lineage>
</organism>
<proteinExistence type="predicted"/>
<sequence length="844" mass="94907">MADIKKLSKCFKEVKRLTGDLISDEQINEILDEAKIAVNESKFDKAQIKTDKILAKKVIDKIEYDQALKKRNLADNNLKAIDIYQQIVDAVELSADRSISKKTLSPSEGFLAKLVGNQKFSNIARDSIGSRQIALEEIYYTRFFKAINDISPTSWDALTSGKMDIEIADEMKGLVSGNVEAAQIAKVLKDIQADLRNQLNDLGANIGQIDDWITRMSHNTEKMARASEGSRLISDNRIAWREFIKTRLDLKRSFANVNNPKEIDKILDDIFDSLMSGDHTKHDGVGSVFGTKNVTNRLNASRVLHFKNSQARQEYSVKFGEPSLKENVLGVITTSTRNIALMQTLGTNPKDTAEKVLALLRKKYKGTDPKEVNKLNFKNFESEFKEIDGSINGIANEILAKTGMIIRSTGALARLGMTQITSIGDIPQYMGTTNFQGRGLLTGLFEAMTGLFNANDRAAMEVLQVVSNSYTATAYRGNVYAAGNDSWGKVGELQNTFFKWNGLNGWVSRLKSSMILGLSRHYGMLADTKLKDLDVRERNFLNLYGIDEGKWDMLRSIKTLAVDNKRYMTAEGVDEISEDVINKYLGRKLSKREIRNFKKNLELTWRNVLVDQGMHGSPEPDAATRAIMNQGLEKGTPMGETIRFVMQFKGFPISMWKKIVGRELYSYGADEGSLPMLKGFSSLIIMGTMFGYIAMSTKDMLRGRTPRDPTKQGTILQSFSQGGGLGIYGDFIVSEIQNEYGNGIFETALGPTAGDVKKLFDIVQSMNEPKKAGKKFYELVEGHTPFLNLYYSKAAYDYLIGYQIKEFLDPGYFDRMKRRHEEIRGQKYFMKPGSIIPDFDQLKE</sequence>